<name>A0AAN6P4H6_9PEZI</name>
<protein>
    <recommendedName>
        <fullName evidence="5">Lytic polysaccharide monooxygenase</fullName>
    </recommendedName>
</protein>
<sequence>MTIYTTSAAALALLLGTTRAHMVMNTPTPFNLHGTDKLLQVNPLGPSFPFPCQGLSDVVSTTSITAGTSQLVNFTGGAQHGGGSCQFSLTYENPLPTDKARWKTIYTLIGGCPVSAEGNLPVTGRDADGRADALHCGNDSGVECIRQFNIPIPKELPNGNATFAWTWFNKIGNREVYMNCAPVSITGGTGGNGNFFRALPDMFLANIPGECTTGNGVLNIPNPGRFGAVLEQPAPGSEGSCAKADGVPTFEGGSGGGSSGTPVSTPVSSASQAPPAASSSGFATQTSSAGGVATPASSTAAAPIPSATTGAGSGSGSGPSGSQPCSPNGAIICFSPTSFGLCANGAAIPQAVAPGTTCNAGVIVRRSAKFAFW</sequence>
<evidence type="ECO:0000256" key="1">
    <source>
        <dbReference type="SAM" id="MobiDB-lite"/>
    </source>
</evidence>
<feature type="region of interest" description="Disordered" evidence="1">
    <location>
        <begin position="229"/>
        <end position="322"/>
    </location>
</feature>
<organism evidence="3 4">
    <name type="scientific">Parachaetomium inaequale</name>
    <dbReference type="NCBI Taxonomy" id="2588326"/>
    <lineage>
        <taxon>Eukaryota</taxon>
        <taxon>Fungi</taxon>
        <taxon>Dikarya</taxon>
        <taxon>Ascomycota</taxon>
        <taxon>Pezizomycotina</taxon>
        <taxon>Sordariomycetes</taxon>
        <taxon>Sordariomycetidae</taxon>
        <taxon>Sordariales</taxon>
        <taxon>Chaetomiaceae</taxon>
        <taxon>Parachaetomium</taxon>
    </lineage>
</organism>
<keyword evidence="2" id="KW-0732">Signal</keyword>
<accession>A0AAN6P4H6</accession>
<reference evidence="4" key="1">
    <citation type="journal article" date="2023" name="Mol. Phylogenet. Evol.">
        <title>Genome-scale phylogeny and comparative genomics of the fungal order Sordariales.</title>
        <authorList>
            <person name="Hensen N."/>
            <person name="Bonometti L."/>
            <person name="Westerberg I."/>
            <person name="Brannstrom I.O."/>
            <person name="Guillou S."/>
            <person name="Cros-Aarteil S."/>
            <person name="Calhoun S."/>
            <person name="Haridas S."/>
            <person name="Kuo A."/>
            <person name="Mondo S."/>
            <person name="Pangilinan J."/>
            <person name="Riley R."/>
            <person name="LaButti K."/>
            <person name="Andreopoulos B."/>
            <person name="Lipzen A."/>
            <person name="Chen C."/>
            <person name="Yan M."/>
            <person name="Daum C."/>
            <person name="Ng V."/>
            <person name="Clum A."/>
            <person name="Steindorff A."/>
            <person name="Ohm R.A."/>
            <person name="Martin F."/>
            <person name="Silar P."/>
            <person name="Natvig D.O."/>
            <person name="Lalanne C."/>
            <person name="Gautier V."/>
            <person name="Ament-Velasquez S.L."/>
            <person name="Kruys A."/>
            <person name="Hutchinson M.I."/>
            <person name="Powell A.J."/>
            <person name="Barry K."/>
            <person name="Miller A.N."/>
            <person name="Grigoriev I.V."/>
            <person name="Debuchy R."/>
            <person name="Gladieux P."/>
            <person name="Hiltunen Thoren M."/>
            <person name="Johannesson H."/>
        </authorList>
    </citation>
    <scope>NUCLEOTIDE SEQUENCE [LARGE SCALE GENOMIC DNA]</scope>
    <source>
        <strain evidence="4">CBS 284.82</strain>
    </source>
</reference>
<dbReference type="Gene3D" id="2.70.50.70">
    <property type="match status" value="1"/>
</dbReference>
<gene>
    <name evidence="3" type="ORF">C8A01DRAFT_21234</name>
</gene>
<evidence type="ECO:0000256" key="2">
    <source>
        <dbReference type="SAM" id="SignalP"/>
    </source>
</evidence>
<dbReference type="AlphaFoldDB" id="A0AAN6P4H6"/>
<dbReference type="Proteomes" id="UP001303115">
    <property type="component" value="Unassembled WGS sequence"/>
</dbReference>
<keyword evidence="4" id="KW-1185">Reference proteome</keyword>
<comment type="caution">
    <text evidence="3">The sequence shown here is derived from an EMBL/GenBank/DDBJ whole genome shotgun (WGS) entry which is preliminary data.</text>
</comment>
<dbReference type="PANTHER" id="PTHR36182:SF2">
    <property type="entry name" value="LYTIC POLYSACCHARIDE MONOOXYGENASE"/>
    <property type="match status" value="1"/>
</dbReference>
<evidence type="ECO:0008006" key="5">
    <source>
        <dbReference type="Google" id="ProtNLM"/>
    </source>
</evidence>
<feature type="compositionally biased region" description="Low complexity" evidence="1">
    <location>
        <begin position="260"/>
        <end position="310"/>
    </location>
</feature>
<dbReference type="EMBL" id="MU854757">
    <property type="protein sequence ID" value="KAK4031576.1"/>
    <property type="molecule type" value="Genomic_DNA"/>
</dbReference>
<proteinExistence type="predicted"/>
<dbReference type="PANTHER" id="PTHR36182">
    <property type="entry name" value="PROTEIN, PUTATIVE (AFU_ORTHOLOGUE AFUA_6G10930)-RELATED"/>
    <property type="match status" value="1"/>
</dbReference>
<feature type="signal peptide" evidence="2">
    <location>
        <begin position="1"/>
        <end position="20"/>
    </location>
</feature>
<feature type="chain" id="PRO_5042883039" description="Lytic polysaccharide monooxygenase" evidence="2">
    <location>
        <begin position="21"/>
        <end position="373"/>
    </location>
</feature>
<evidence type="ECO:0000313" key="3">
    <source>
        <dbReference type="EMBL" id="KAK4031576.1"/>
    </source>
</evidence>
<evidence type="ECO:0000313" key="4">
    <source>
        <dbReference type="Proteomes" id="UP001303115"/>
    </source>
</evidence>